<evidence type="ECO:0000256" key="1">
    <source>
        <dbReference type="SAM" id="Coils"/>
    </source>
</evidence>
<dbReference type="EMBL" id="MFJD01000003">
    <property type="protein sequence ID" value="OGG04375.1"/>
    <property type="molecule type" value="Genomic_DNA"/>
</dbReference>
<evidence type="ECO:0000313" key="3">
    <source>
        <dbReference type="Proteomes" id="UP000178448"/>
    </source>
</evidence>
<dbReference type="Proteomes" id="UP000178448">
    <property type="component" value="Unassembled WGS sequence"/>
</dbReference>
<dbReference type="STRING" id="1798374.A2Z33_04340"/>
<dbReference type="AlphaFoldDB" id="A0A1F5YW77"/>
<gene>
    <name evidence="2" type="ORF">A2Z33_04340</name>
</gene>
<protein>
    <submittedName>
        <fullName evidence="2">Uncharacterized protein</fullName>
    </submittedName>
</protein>
<feature type="coiled-coil region" evidence="1">
    <location>
        <begin position="167"/>
        <end position="194"/>
    </location>
</feature>
<comment type="caution">
    <text evidence="2">The sequence shown here is derived from an EMBL/GenBank/DDBJ whole genome shotgun (WGS) entry which is preliminary data.</text>
</comment>
<keyword evidence="1" id="KW-0175">Coiled coil</keyword>
<reference evidence="2 3" key="1">
    <citation type="journal article" date="2016" name="Nat. Commun.">
        <title>Thousands of microbial genomes shed light on interconnected biogeochemical processes in an aquifer system.</title>
        <authorList>
            <person name="Anantharaman K."/>
            <person name="Brown C.T."/>
            <person name="Hug L.A."/>
            <person name="Sharon I."/>
            <person name="Castelle C.J."/>
            <person name="Probst A.J."/>
            <person name="Thomas B.C."/>
            <person name="Singh A."/>
            <person name="Wilkins M.J."/>
            <person name="Karaoz U."/>
            <person name="Brodie E.L."/>
            <person name="Williams K.H."/>
            <person name="Hubbard S.S."/>
            <person name="Banfield J.F."/>
        </authorList>
    </citation>
    <scope>NUCLEOTIDE SEQUENCE [LARGE SCALE GENOMIC DNA]</scope>
</reference>
<organism evidence="2 3">
    <name type="scientific">Candidatus Gottesmanbacteria bacterium RBG_16_52_11</name>
    <dbReference type="NCBI Taxonomy" id="1798374"/>
    <lineage>
        <taxon>Bacteria</taxon>
        <taxon>Candidatus Gottesmaniibacteriota</taxon>
    </lineage>
</organism>
<evidence type="ECO:0000313" key="2">
    <source>
        <dbReference type="EMBL" id="OGG04375.1"/>
    </source>
</evidence>
<proteinExistence type="predicted"/>
<accession>A0A1F5YW77</accession>
<name>A0A1F5YW77_9BACT</name>
<sequence>MEGFLFSLLLFLTVTFVLTQAVIVWLIDRSGKRHTRDHLVDHAVAPETRAKSEAIIHEAIEKADKIVTEAELTGVKTLATERQAGERLAKELRGHLDTVEAAFEAEFKKSASTAESAYTQFIATLEEAMKTHITTNEKLLETKADQMIGDTRKLMSDLTTSVQSDVRKQVEEELKSAQQEITTYKQQRMRVVDERIIDMLEDVIKVTLEKKLSLVEQSELVYKALEEAKRENLFK</sequence>